<protein>
    <submittedName>
        <fullName evidence="1">Uncharacterized protein</fullName>
    </submittedName>
</protein>
<comment type="caution">
    <text evidence="1">The sequence shown here is derived from an EMBL/GenBank/DDBJ whole genome shotgun (WGS) entry which is preliminary data.</text>
</comment>
<evidence type="ECO:0000313" key="2">
    <source>
        <dbReference type="Proteomes" id="UP000694240"/>
    </source>
</evidence>
<dbReference type="Proteomes" id="UP000694240">
    <property type="component" value="Chromosome 6"/>
</dbReference>
<evidence type="ECO:0000313" key="1">
    <source>
        <dbReference type="EMBL" id="KAG7593483.1"/>
    </source>
</evidence>
<organism evidence="1 2">
    <name type="scientific">Arabidopsis thaliana x Arabidopsis arenosa</name>
    <dbReference type="NCBI Taxonomy" id="1240361"/>
    <lineage>
        <taxon>Eukaryota</taxon>
        <taxon>Viridiplantae</taxon>
        <taxon>Streptophyta</taxon>
        <taxon>Embryophyta</taxon>
        <taxon>Tracheophyta</taxon>
        <taxon>Spermatophyta</taxon>
        <taxon>Magnoliopsida</taxon>
        <taxon>eudicotyledons</taxon>
        <taxon>Gunneridae</taxon>
        <taxon>Pentapetalae</taxon>
        <taxon>rosids</taxon>
        <taxon>malvids</taxon>
        <taxon>Brassicales</taxon>
        <taxon>Brassicaceae</taxon>
        <taxon>Camelineae</taxon>
        <taxon>Arabidopsis</taxon>
    </lineage>
</organism>
<dbReference type="AlphaFoldDB" id="A0A8T2C6L5"/>
<keyword evidence="2" id="KW-1185">Reference proteome</keyword>
<feature type="non-terminal residue" evidence="1">
    <location>
        <position position="1"/>
    </location>
</feature>
<gene>
    <name evidence="1" type="ORF">ISN45_Aa01g022780</name>
</gene>
<reference evidence="1 2" key="1">
    <citation type="submission" date="2020-12" db="EMBL/GenBank/DDBJ databases">
        <title>Concerted genomic and epigenomic changes stabilize Arabidopsis allopolyploids.</title>
        <authorList>
            <person name="Chen Z."/>
        </authorList>
    </citation>
    <scope>NUCLEOTIDE SEQUENCE [LARGE SCALE GENOMIC DNA]</scope>
    <source>
        <strain evidence="1">Allo738</strain>
        <tissue evidence="1">Leaf</tissue>
    </source>
</reference>
<feature type="non-terminal residue" evidence="1">
    <location>
        <position position="59"/>
    </location>
</feature>
<accession>A0A8T2C6L5</accession>
<sequence length="59" mass="6738">RFWLDVGFKASLFASSSFPYIRSRLSDGFLVLLSPIARATDLLNWWLDSVESGVKCVWL</sequence>
<proteinExistence type="predicted"/>
<name>A0A8T2C6L5_9BRAS</name>
<dbReference type="EMBL" id="JAEFBK010000006">
    <property type="protein sequence ID" value="KAG7593483.1"/>
    <property type="molecule type" value="Genomic_DNA"/>
</dbReference>